<sequence>MMRLQVQIMGQSYNLTCPEEDEALIREAVRCVREDTDRILESGKLQQHERIAVLVALNAAFDRLASAAAAKQGDTSQAGSDAAHAAELRVRAHEQRVLSELLDRVTRALPVEASHAGESAPVDAAPSSMAASFTAPSTPAMTLPRHPES</sequence>
<feature type="compositionally biased region" description="Polar residues" evidence="1">
    <location>
        <begin position="129"/>
        <end position="140"/>
    </location>
</feature>
<dbReference type="eggNOG" id="COG3027">
    <property type="taxonomic scope" value="Bacteria"/>
</dbReference>
<dbReference type="Gene3D" id="3.30.160.880">
    <property type="entry name" value="Cell division protein ZapA protomer, N-terminal domain"/>
    <property type="match status" value="1"/>
</dbReference>
<organism evidence="2 3">
    <name type="scientific">Candidatus Symbiobacter mobilis CR</name>
    <dbReference type="NCBI Taxonomy" id="946483"/>
    <lineage>
        <taxon>Bacteria</taxon>
        <taxon>Pseudomonadati</taxon>
        <taxon>Pseudomonadota</taxon>
        <taxon>Betaproteobacteria</taxon>
        <taxon>Burkholderiales</taxon>
        <taxon>Comamonadaceae</taxon>
    </lineage>
</organism>
<dbReference type="SUPFAM" id="SSF102829">
    <property type="entry name" value="Cell division protein ZapA-like"/>
    <property type="match status" value="1"/>
</dbReference>
<dbReference type="RefSeq" id="WP_022770999.1">
    <property type="nucleotide sequence ID" value="NC_022576.1"/>
</dbReference>
<reference evidence="2 3" key="1">
    <citation type="journal article" date="2013" name="Genome Biol.">
        <title>Genomic analysis reveals key aspects of prokaryotic symbiosis in the phototrophic consortium "Chlorochromatium aggregatum".</title>
        <authorList>
            <person name="Liu Z."/>
            <person name="Muller J."/>
            <person name="Li T."/>
            <person name="Alvey R.M."/>
            <person name="Vogl K."/>
            <person name="Frigaard N.U."/>
            <person name="Rockwell N.C."/>
            <person name="Boyd E.S."/>
            <person name="Tomsho L.P."/>
            <person name="Schuster S.C."/>
            <person name="Henke P."/>
            <person name="Rohde M."/>
            <person name="Overmann J."/>
            <person name="Bryant D.A."/>
        </authorList>
    </citation>
    <scope>NUCLEOTIDE SEQUENCE [LARGE SCALE GENOMIC DNA]</scope>
    <source>
        <strain evidence="2">CR</strain>
    </source>
</reference>
<dbReference type="KEGG" id="cbx:Cenrod_0041"/>
<dbReference type="InterPro" id="IPR007838">
    <property type="entry name" value="Cell_div_ZapA-like"/>
</dbReference>
<dbReference type="STRING" id="946483.Cenrod_0041"/>
<protein>
    <recommendedName>
        <fullName evidence="4">Cell division protein ZapA</fullName>
    </recommendedName>
</protein>
<proteinExistence type="predicted"/>
<dbReference type="Proteomes" id="UP000017184">
    <property type="component" value="Chromosome"/>
</dbReference>
<evidence type="ECO:0000256" key="1">
    <source>
        <dbReference type="SAM" id="MobiDB-lite"/>
    </source>
</evidence>
<dbReference type="EMBL" id="CP004885">
    <property type="protein sequence ID" value="AGX86176.1"/>
    <property type="molecule type" value="Genomic_DNA"/>
</dbReference>
<evidence type="ECO:0000313" key="2">
    <source>
        <dbReference type="EMBL" id="AGX86176.1"/>
    </source>
</evidence>
<accession>U5N3W0</accession>
<keyword evidence="3" id="KW-1185">Reference proteome</keyword>
<evidence type="ECO:0000313" key="3">
    <source>
        <dbReference type="Proteomes" id="UP000017184"/>
    </source>
</evidence>
<gene>
    <name evidence="2" type="ORF">Cenrod_0041</name>
</gene>
<dbReference type="InterPro" id="IPR036192">
    <property type="entry name" value="Cell_div_ZapA-like_sf"/>
</dbReference>
<dbReference type="Pfam" id="PF05164">
    <property type="entry name" value="ZapA"/>
    <property type="match status" value="1"/>
</dbReference>
<feature type="region of interest" description="Disordered" evidence="1">
    <location>
        <begin position="113"/>
        <end position="149"/>
    </location>
</feature>
<name>U5N3W0_9BURK</name>
<dbReference type="InterPro" id="IPR042233">
    <property type="entry name" value="Cell_div_ZapA_N"/>
</dbReference>
<dbReference type="HOGENOM" id="CLU_116623_2_0_4"/>
<evidence type="ECO:0008006" key="4">
    <source>
        <dbReference type="Google" id="ProtNLM"/>
    </source>
</evidence>
<dbReference type="AlphaFoldDB" id="U5N3W0"/>
<dbReference type="OrthoDB" id="5297208at2"/>